<dbReference type="PANTHER" id="PTHR44591">
    <property type="entry name" value="STRESS RESPONSE REGULATOR PROTEIN 1"/>
    <property type="match status" value="1"/>
</dbReference>
<reference evidence="4 5" key="1">
    <citation type="submission" date="2016-10" db="EMBL/GenBank/DDBJ databases">
        <authorList>
            <person name="Varghese N."/>
            <person name="Submissions S."/>
        </authorList>
    </citation>
    <scope>NUCLEOTIDE SEQUENCE [LARGE SCALE GENOMIC DNA]</scope>
    <source>
        <strain evidence="4 5">FF3</strain>
    </source>
</reference>
<dbReference type="GeneID" id="80817852"/>
<evidence type="ECO:0000259" key="3">
    <source>
        <dbReference type="PROSITE" id="PS50110"/>
    </source>
</evidence>
<dbReference type="EMBL" id="FNYY01000004">
    <property type="protein sequence ID" value="SEJ24257.1"/>
    <property type="molecule type" value="Genomic_DNA"/>
</dbReference>
<keyword evidence="5" id="KW-1185">Reference proteome</keyword>
<dbReference type="Gene3D" id="3.40.50.2300">
    <property type="match status" value="1"/>
</dbReference>
<dbReference type="CDD" id="cd00156">
    <property type="entry name" value="REC"/>
    <property type="match status" value="1"/>
</dbReference>
<evidence type="ECO:0000256" key="1">
    <source>
        <dbReference type="ARBA" id="ARBA00022553"/>
    </source>
</evidence>
<feature type="domain" description="Response regulatory" evidence="3">
    <location>
        <begin position="25"/>
        <end position="138"/>
    </location>
</feature>
<feature type="modified residue" description="4-aspartylphosphate" evidence="2">
    <location>
        <position position="74"/>
    </location>
</feature>
<dbReference type="InterPro" id="IPR001789">
    <property type="entry name" value="Sig_transdc_resp-reg_receiver"/>
</dbReference>
<dbReference type="RefSeq" id="WP_074835975.1">
    <property type="nucleotide sequence ID" value="NZ_CATLQZ010000012.1"/>
</dbReference>
<dbReference type="InterPro" id="IPR011006">
    <property type="entry name" value="CheY-like_superfamily"/>
</dbReference>
<protein>
    <submittedName>
        <fullName evidence="4">Response regulator receiver domain-containing protein</fullName>
    </submittedName>
</protein>
<proteinExistence type="predicted"/>
<dbReference type="GO" id="GO:0000160">
    <property type="term" value="P:phosphorelay signal transduction system"/>
    <property type="evidence" value="ECO:0007669"/>
    <property type="project" value="InterPro"/>
</dbReference>
<gene>
    <name evidence="4" type="ORF">SAMN04487940_104162</name>
</gene>
<evidence type="ECO:0000313" key="4">
    <source>
        <dbReference type="EMBL" id="SEJ24257.1"/>
    </source>
</evidence>
<name>A0A975W912_9RHOB</name>
<evidence type="ECO:0000313" key="5">
    <source>
        <dbReference type="Proteomes" id="UP000182932"/>
    </source>
</evidence>
<dbReference type="InterPro" id="IPR050595">
    <property type="entry name" value="Bact_response_regulator"/>
</dbReference>
<dbReference type="SMART" id="SM00448">
    <property type="entry name" value="REC"/>
    <property type="match status" value="1"/>
</dbReference>
<comment type="caution">
    <text evidence="4">The sequence shown here is derived from an EMBL/GenBank/DDBJ whole genome shotgun (WGS) entry which is preliminary data.</text>
</comment>
<sequence length="240" mass="26075">MDDLEDLEPTPAPAPSADRPLLGLTILVVEDSRFACEAMRLLCLRSGARIRRADCLRSARRHLRVYRPSVVVVDLGLPDGSGADLIRELAAASPRIPVILGTSGDDFSEELAVAAGADGFLRKPITSLVRFQEHILSLLPPERQPLGPRPLNEVEVIPDRIAYQDDMAHIAGILCDATDERSIDYVGQFLSGVARIAHDQALRDAADRLIALRRKGQPTGSQAAHIAGLVQDRLTQRAAM</sequence>
<accession>A0A975W912</accession>
<keyword evidence="1 2" id="KW-0597">Phosphoprotein</keyword>
<dbReference type="Pfam" id="PF00072">
    <property type="entry name" value="Response_reg"/>
    <property type="match status" value="1"/>
</dbReference>
<evidence type="ECO:0000256" key="2">
    <source>
        <dbReference type="PROSITE-ProRule" id="PRU00169"/>
    </source>
</evidence>
<dbReference type="SUPFAM" id="SSF52172">
    <property type="entry name" value="CheY-like"/>
    <property type="match status" value="1"/>
</dbReference>
<dbReference type="PANTHER" id="PTHR44591:SF23">
    <property type="entry name" value="CHEY SUBFAMILY"/>
    <property type="match status" value="1"/>
</dbReference>
<dbReference type="AlphaFoldDB" id="A0A975W912"/>
<dbReference type="Proteomes" id="UP000182932">
    <property type="component" value="Unassembled WGS sequence"/>
</dbReference>
<organism evidence="4 5">
    <name type="scientific">Marinovum algicola</name>
    <dbReference type="NCBI Taxonomy" id="42444"/>
    <lineage>
        <taxon>Bacteria</taxon>
        <taxon>Pseudomonadati</taxon>
        <taxon>Pseudomonadota</taxon>
        <taxon>Alphaproteobacteria</taxon>
        <taxon>Rhodobacterales</taxon>
        <taxon>Roseobacteraceae</taxon>
        <taxon>Marinovum</taxon>
    </lineage>
</organism>
<dbReference type="PROSITE" id="PS50110">
    <property type="entry name" value="RESPONSE_REGULATORY"/>
    <property type="match status" value="1"/>
</dbReference>